<gene>
    <name evidence="2" type="ORF">HTY61_13655</name>
</gene>
<organism evidence="2 3">
    <name type="scientific">Oricola thermophila</name>
    <dbReference type="NCBI Taxonomy" id="2742145"/>
    <lineage>
        <taxon>Bacteria</taxon>
        <taxon>Pseudomonadati</taxon>
        <taxon>Pseudomonadota</taxon>
        <taxon>Alphaproteobacteria</taxon>
        <taxon>Hyphomicrobiales</taxon>
        <taxon>Ahrensiaceae</taxon>
        <taxon>Oricola</taxon>
    </lineage>
</organism>
<dbReference type="SMART" id="SM00530">
    <property type="entry name" value="HTH_XRE"/>
    <property type="match status" value="1"/>
</dbReference>
<evidence type="ECO:0000313" key="2">
    <source>
        <dbReference type="EMBL" id="QKV20663.1"/>
    </source>
</evidence>
<dbReference type="KEGG" id="orm:HTY61_13655"/>
<dbReference type="CDD" id="cd00093">
    <property type="entry name" value="HTH_XRE"/>
    <property type="match status" value="1"/>
</dbReference>
<feature type="domain" description="HTH cro/C1-type" evidence="1">
    <location>
        <begin position="14"/>
        <end position="70"/>
    </location>
</feature>
<evidence type="ECO:0000313" key="3">
    <source>
        <dbReference type="Proteomes" id="UP000509367"/>
    </source>
</evidence>
<dbReference type="AlphaFoldDB" id="A0A6N1VJR0"/>
<dbReference type="EMBL" id="CP054836">
    <property type="protein sequence ID" value="QKV20663.1"/>
    <property type="molecule type" value="Genomic_DNA"/>
</dbReference>
<protein>
    <submittedName>
        <fullName evidence="2">Helix-turn-helix transcriptional regulator</fullName>
    </submittedName>
</protein>
<dbReference type="InterPro" id="IPR001387">
    <property type="entry name" value="Cro/C1-type_HTH"/>
</dbReference>
<dbReference type="Gene3D" id="1.10.260.40">
    <property type="entry name" value="lambda repressor-like DNA-binding domains"/>
    <property type="match status" value="1"/>
</dbReference>
<dbReference type="SUPFAM" id="SSF47413">
    <property type="entry name" value="lambda repressor-like DNA-binding domains"/>
    <property type="match status" value="1"/>
</dbReference>
<dbReference type="InterPro" id="IPR010982">
    <property type="entry name" value="Lambda_DNA-bd_dom_sf"/>
</dbReference>
<accession>A0A6N1VJR0</accession>
<evidence type="ECO:0000259" key="1">
    <source>
        <dbReference type="PROSITE" id="PS50943"/>
    </source>
</evidence>
<dbReference type="Pfam" id="PF01381">
    <property type="entry name" value="HTH_3"/>
    <property type="match status" value="1"/>
</dbReference>
<dbReference type="PROSITE" id="PS50943">
    <property type="entry name" value="HTH_CROC1"/>
    <property type="match status" value="1"/>
</dbReference>
<dbReference type="Proteomes" id="UP000509367">
    <property type="component" value="Chromosome"/>
</dbReference>
<proteinExistence type="predicted"/>
<keyword evidence="3" id="KW-1185">Reference proteome</keyword>
<name>A0A6N1VJR0_9HYPH</name>
<sequence>MDKRDAARLFRERLEELLKRSGLNRSAFAASVGVDRSALSQLLAGEVTRLPRAETLMRIAGVHGVSLDWLLGLSQAEDVTAAIKPALELEEAPDDRDETLLDAWHGEAAGTKIRYVPKTLPDLLRTDAVISYESSENKRTLVSRIDEAQDRIAYTRRPETDMEICMPVQRLTDLRSGTGTWADLAEPARLSQLDHMAALIEDLYPSLRLYLYDGLSHYSAPYTVFGPYRVSVYIGDMYLVLNAKEAVAAMTRHFDNLIRAAAVQAHEVADWIRDLRAGD</sequence>
<reference evidence="2 3" key="1">
    <citation type="submission" date="2020-06" db="EMBL/GenBank/DDBJ databases">
        <title>Oricola thermophila sp. nov. isolated from a tidal sediments.</title>
        <authorList>
            <person name="Kwon K.K."/>
            <person name="Yang S.-H."/>
            <person name="Park M.-J."/>
        </authorList>
    </citation>
    <scope>NUCLEOTIDE SEQUENCE [LARGE SCALE GENOMIC DNA]</scope>
    <source>
        <strain evidence="2 3">MEBiC13590</strain>
    </source>
</reference>
<dbReference type="GO" id="GO:0003677">
    <property type="term" value="F:DNA binding"/>
    <property type="evidence" value="ECO:0007669"/>
    <property type="project" value="InterPro"/>
</dbReference>